<evidence type="ECO:0000313" key="1">
    <source>
        <dbReference type="EMBL" id="RNA40497.1"/>
    </source>
</evidence>
<accession>A0A3M7SXS4</accession>
<protein>
    <submittedName>
        <fullName evidence="1">Uncharacterized protein</fullName>
    </submittedName>
</protein>
<dbReference type="Proteomes" id="UP000276133">
    <property type="component" value="Unassembled WGS sequence"/>
</dbReference>
<organism evidence="1 2">
    <name type="scientific">Brachionus plicatilis</name>
    <name type="common">Marine rotifer</name>
    <name type="synonym">Brachionus muelleri</name>
    <dbReference type="NCBI Taxonomy" id="10195"/>
    <lineage>
        <taxon>Eukaryota</taxon>
        <taxon>Metazoa</taxon>
        <taxon>Spiralia</taxon>
        <taxon>Gnathifera</taxon>
        <taxon>Rotifera</taxon>
        <taxon>Eurotatoria</taxon>
        <taxon>Monogononta</taxon>
        <taxon>Pseudotrocha</taxon>
        <taxon>Ploima</taxon>
        <taxon>Brachionidae</taxon>
        <taxon>Brachionus</taxon>
    </lineage>
</organism>
<dbReference type="EMBL" id="REGN01000640">
    <property type="protein sequence ID" value="RNA40497.1"/>
    <property type="molecule type" value="Genomic_DNA"/>
</dbReference>
<evidence type="ECO:0000313" key="2">
    <source>
        <dbReference type="Proteomes" id="UP000276133"/>
    </source>
</evidence>
<keyword evidence="2" id="KW-1185">Reference proteome</keyword>
<proteinExistence type="predicted"/>
<comment type="caution">
    <text evidence="1">The sequence shown here is derived from an EMBL/GenBank/DDBJ whole genome shotgun (WGS) entry which is preliminary data.</text>
</comment>
<reference evidence="1 2" key="1">
    <citation type="journal article" date="2018" name="Sci. Rep.">
        <title>Genomic signatures of local adaptation to the degree of environmental predictability in rotifers.</title>
        <authorList>
            <person name="Franch-Gras L."/>
            <person name="Hahn C."/>
            <person name="Garcia-Roger E.M."/>
            <person name="Carmona M.J."/>
            <person name="Serra M."/>
            <person name="Gomez A."/>
        </authorList>
    </citation>
    <scope>NUCLEOTIDE SEQUENCE [LARGE SCALE GENOMIC DNA]</scope>
    <source>
        <strain evidence="1">HYR1</strain>
    </source>
</reference>
<name>A0A3M7SXS4_BRAPC</name>
<dbReference type="AlphaFoldDB" id="A0A3M7SXS4"/>
<gene>
    <name evidence="1" type="ORF">BpHYR1_036999</name>
</gene>
<sequence>MISHEWIKRAQLHPSHTQFLICVTTKAAYVRANLYYAEHIERKHVARLSPDQWAAYWPVPPNEDRVRMNGRLFLMMERRALYVAMASKWPYKLCKL</sequence>